<dbReference type="Pfam" id="PF06386">
    <property type="entry name" value="GvpL_GvpF"/>
    <property type="match status" value="1"/>
</dbReference>
<sequence>MREGHRVCVYAIIRSDHRLPVEARGVGNPPVRVRKVDGNGVAAVVSDAPGDLRARRRDLLAHQDLLLGLAETGSVLPMRFGSVAGGDEAVLKQLRDGEQRYAATLRRLDGRVEFNLKASPDPDALAAVVREDREVRQLSAAARRRPGYEANIRLGQAVAAALDRRAAQAARDTLETLVPLADATAAGPDVPGCVLNASFLVERGLREAFRDAVAAMTDRHRDRAVLKLAGPLPCYSFAASGAGEPVEA</sequence>
<dbReference type="EMBL" id="JAINVZ010000033">
    <property type="protein sequence ID" value="MBY8888991.1"/>
    <property type="molecule type" value="Genomic_DNA"/>
</dbReference>
<dbReference type="Proteomes" id="UP001198565">
    <property type="component" value="Unassembled WGS sequence"/>
</dbReference>
<proteinExistence type="inferred from homology"/>
<name>A0ABS7R213_9ACTN</name>
<comment type="similarity">
    <text evidence="3">Belongs to the gas vesicle GvpF/GvpL family.</text>
</comment>
<protein>
    <submittedName>
        <fullName evidence="4">GvpL/GvpF family gas vesicle protein</fullName>
    </submittedName>
</protein>
<accession>A0ABS7R213</accession>
<comment type="subcellular location">
    <subcellularLocation>
        <location evidence="2">Gas vesicle</location>
    </subcellularLocation>
</comment>
<gene>
    <name evidence="4" type="ORF">K7472_29710</name>
</gene>
<keyword evidence="1" id="KW-0304">Gas vesicle</keyword>
<reference evidence="4 5" key="1">
    <citation type="submission" date="2021-08" db="EMBL/GenBank/DDBJ databases">
        <title>Streptomyces sp. PTM05 isolated from lichen.</title>
        <authorList>
            <person name="Somphong A."/>
            <person name="Phongsopitanun W."/>
            <person name="Tanasupawat S."/>
        </authorList>
    </citation>
    <scope>NUCLEOTIDE SEQUENCE [LARGE SCALE GENOMIC DNA]</scope>
    <source>
        <strain evidence="4 5">Ptm05</strain>
    </source>
</reference>
<evidence type="ECO:0000256" key="1">
    <source>
        <dbReference type="ARBA" id="ARBA00022987"/>
    </source>
</evidence>
<keyword evidence="5" id="KW-1185">Reference proteome</keyword>
<dbReference type="PANTHER" id="PTHR36852:SF1">
    <property type="entry name" value="PROTEIN GVPL 2"/>
    <property type="match status" value="1"/>
</dbReference>
<dbReference type="PANTHER" id="PTHR36852">
    <property type="entry name" value="PROTEIN GVPL 2"/>
    <property type="match status" value="1"/>
</dbReference>
<comment type="caution">
    <text evidence="4">The sequence shown here is derived from an EMBL/GenBank/DDBJ whole genome shotgun (WGS) entry which is preliminary data.</text>
</comment>
<dbReference type="InterPro" id="IPR009430">
    <property type="entry name" value="GvpL/GvpF"/>
</dbReference>
<organism evidence="4 5">
    <name type="scientific">Streptantibioticus parmotrematis</name>
    <dbReference type="NCBI Taxonomy" id="2873249"/>
    <lineage>
        <taxon>Bacteria</taxon>
        <taxon>Bacillati</taxon>
        <taxon>Actinomycetota</taxon>
        <taxon>Actinomycetes</taxon>
        <taxon>Kitasatosporales</taxon>
        <taxon>Streptomycetaceae</taxon>
        <taxon>Streptantibioticus</taxon>
    </lineage>
</organism>
<evidence type="ECO:0000313" key="5">
    <source>
        <dbReference type="Proteomes" id="UP001198565"/>
    </source>
</evidence>
<evidence type="ECO:0000256" key="3">
    <source>
        <dbReference type="ARBA" id="ARBA00035643"/>
    </source>
</evidence>
<evidence type="ECO:0000256" key="2">
    <source>
        <dbReference type="ARBA" id="ARBA00035108"/>
    </source>
</evidence>
<evidence type="ECO:0000313" key="4">
    <source>
        <dbReference type="EMBL" id="MBY8888991.1"/>
    </source>
</evidence>